<evidence type="ECO:0000256" key="2">
    <source>
        <dbReference type="ARBA" id="ARBA00022692"/>
    </source>
</evidence>
<dbReference type="PANTHER" id="PTHR43077:SF10">
    <property type="entry name" value="TRANSPORT PERMEASE PROTEIN"/>
    <property type="match status" value="1"/>
</dbReference>
<dbReference type="PANTHER" id="PTHR43077">
    <property type="entry name" value="TRANSPORT PERMEASE YVFS-RELATED"/>
    <property type="match status" value="1"/>
</dbReference>
<dbReference type="Proteomes" id="UP001549257">
    <property type="component" value="Unassembled WGS sequence"/>
</dbReference>
<accession>A0ABV2QTK4</accession>
<evidence type="ECO:0000256" key="3">
    <source>
        <dbReference type="ARBA" id="ARBA00022989"/>
    </source>
</evidence>
<feature type="transmembrane region" description="Helical" evidence="5">
    <location>
        <begin position="571"/>
        <end position="590"/>
    </location>
</feature>
<name>A0ABV2QTK4_9MICO</name>
<feature type="transmembrane region" description="Helical" evidence="5">
    <location>
        <begin position="465"/>
        <end position="489"/>
    </location>
</feature>
<feature type="transmembrane region" description="Helical" evidence="5">
    <location>
        <begin position="541"/>
        <end position="564"/>
    </location>
</feature>
<evidence type="ECO:0000313" key="7">
    <source>
        <dbReference type="EMBL" id="MET4583890.1"/>
    </source>
</evidence>
<comment type="caution">
    <text evidence="7">The sequence shown here is derived from an EMBL/GenBank/DDBJ whole genome shotgun (WGS) entry which is preliminary data.</text>
</comment>
<dbReference type="Pfam" id="PF12698">
    <property type="entry name" value="ABC2_membrane_3"/>
    <property type="match status" value="1"/>
</dbReference>
<dbReference type="EMBL" id="JBEPSJ010000005">
    <property type="protein sequence ID" value="MET4583890.1"/>
    <property type="molecule type" value="Genomic_DNA"/>
</dbReference>
<dbReference type="InterPro" id="IPR017501">
    <property type="entry name" value="Phage_infect_YhgE_C"/>
</dbReference>
<feature type="transmembrane region" description="Helical" evidence="5">
    <location>
        <begin position="623"/>
        <end position="647"/>
    </location>
</feature>
<evidence type="ECO:0000313" key="8">
    <source>
        <dbReference type="Proteomes" id="UP001549257"/>
    </source>
</evidence>
<dbReference type="InterPro" id="IPR013525">
    <property type="entry name" value="ABC2_TM"/>
</dbReference>
<proteinExistence type="predicted"/>
<dbReference type="RefSeq" id="WP_354026056.1">
    <property type="nucleotide sequence ID" value="NZ_JBEPSJ010000005.1"/>
</dbReference>
<evidence type="ECO:0000259" key="6">
    <source>
        <dbReference type="Pfam" id="PF12698"/>
    </source>
</evidence>
<reference evidence="7 8" key="1">
    <citation type="submission" date="2024-06" db="EMBL/GenBank/DDBJ databases">
        <title>Sorghum-associated microbial communities from plants grown in Nebraska, USA.</title>
        <authorList>
            <person name="Schachtman D."/>
        </authorList>
    </citation>
    <scope>NUCLEOTIDE SEQUENCE [LARGE SCALE GENOMIC DNA]</scope>
    <source>
        <strain evidence="7 8">2857</strain>
    </source>
</reference>
<organism evidence="7 8">
    <name type="scientific">Conyzicola nivalis</name>
    <dbReference type="NCBI Taxonomy" id="1477021"/>
    <lineage>
        <taxon>Bacteria</taxon>
        <taxon>Bacillati</taxon>
        <taxon>Actinomycetota</taxon>
        <taxon>Actinomycetes</taxon>
        <taxon>Micrococcales</taxon>
        <taxon>Microbacteriaceae</taxon>
        <taxon>Conyzicola</taxon>
    </lineage>
</organism>
<dbReference type="InterPro" id="IPR051328">
    <property type="entry name" value="T7SS_ABC-Transporter"/>
</dbReference>
<feature type="transmembrane region" description="Helical" evidence="5">
    <location>
        <begin position="510"/>
        <end position="535"/>
    </location>
</feature>
<dbReference type="InterPro" id="IPR023908">
    <property type="entry name" value="xxxLxxG_rpt"/>
</dbReference>
<dbReference type="NCBIfam" id="TIGR03061">
    <property type="entry name" value="pip_yhgE_Nterm"/>
    <property type="match status" value="1"/>
</dbReference>
<keyword evidence="3 5" id="KW-1133">Transmembrane helix</keyword>
<keyword evidence="8" id="KW-1185">Reference proteome</keyword>
<comment type="subcellular location">
    <subcellularLocation>
        <location evidence="1">Membrane</location>
        <topology evidence="1">Multi-pass membrane protein</topology>
    </subcellularLocation>
</comment>
<feature type="domain" description="ABC-2 type transporter transmembrane" evidence="6">
    <location>
        <begin position="431"/>
        <end position="645"/>
    </location>
</feature>
<sequence>MIFALVRTELARLTSSRMGLLSLVALMTVPLVYGGLYLWGNQDPYSRLDQIPAALVVNDTGATTDDGEAVNYGRDAASELLRTKDFGWVEVTEAEAKAGITAGTYDFGLVFPSNFSENLASAGGDDPTAADLELTTSDTNSYLSTTLAQRAAEAVRVKVAAQLGEEAATTLLDSIDAVRAGLIDAADGSAQLADGATTAAAGAATLATGAASAATGAASLSTGTASLSSGATKLSAGLAQLDTQAAALPTGTASLASGAASVAGGDAQAATGASQVAAGATQTGQLSQAARTSVATAFADPAVAAALTLSNIDAAAILAQLDRTTAAAGATSTGATALSSSLGTLAAGANQVSSGAATLNSQAPALAAAVHSAATGSSTLASGAKSAASGASDLASGTAQLSTGASDLSTGVASLSTGATELSTSLADAVGKIPGSTEAERTKAAAAIADPVLVKQTALTEAQNYGAGLAPFFISLAAWIGMYALFLLVRPLSRRALTAVRRPVRTALAGWLTPALLGVLQVVALFAIVTVGLGMDSANPLALLGFLAFISITFASIILALNIWLGSVGQFIGLLLMVVQLVTAGGTFPWQTLPAPLAFVHQLLPMSHAVEGVRQLMYGGSTAAFTATFWPLAVWLVVCLGLSVLGARKQGRFRTLRELRPSPIGA</sequence>
<keyword evidence="2 5" id="KW-0812">Transmembrane</keyword>
<dbReference type="NCBIfam" id="TIGR03062">
    <property type="entry name" value="pip_yhgE_Cterm"/>
    <property type="match status" value="1"/>
</dbReference>
<evidence type="ECO:0000256" key="5">
    <source>
        <dbReference type="SAM" id="Phobius"/>
    </source>
</evidence>
<evidence type="ECO:0000256" key="1">
    <source>
        <dbReference type="ARBA" id="ARBA00004141"/>
    </source>
</evidence>
<dbReference type="NCBIfam" id="TIGR03057">
    <property type="entry name" value="xxxLxxG_by_4"/>
    <property type="match status" value="1"/>
</dbReference>
<keyword evidence="4 5" id="KW-0472">Membrane</keyword>
<gene>
    <name evidence="7" type="ORF">ABIE21_003421</name>
</gene>
<evidence type="ECO:0000256" key="4">
    <source>
        <dbReference type="ARBA" id="ARBA00023136"/>
    </source>
</evidence>
<feature type="transmembrane region" description="Helical" evidence="5">
    <location>
        <begin position="20"/>
        <end position="40"/>
    </location>
</feature>
<dbReference type="InterPro" id="IPR017500">
    <property type="entry name" value="Phage_infect_YhgE_N"/>
</dbReference>
<protein>
    <submittedName>
        <fullName evidence="7">Membrane protein</fullName>
    </submittedName>
</protein>